<feature type="domain" description="Glycosyltransferase subfamily 4-like N-terminal" evidence="2">
    <location>
        <begin position="58"/>
        <end position="158"/>
    </location>
</feature>
<dbReference type="EC" id="2.4.-.-" evidence="3"/>
<dbReference type="Gene3D" id="3.40.50.2000">
    <property type="entry name" value="Glycogen Phosphorylase B"/>
    <property type="match status" value="2"/>
</dbReference>
<dbReference type="CDD" id="cd03801">
    <property type="entry name" value="GT4_PimA-like"/>
    <property type="match status" value="1"/>
</dbReference>
<evidence type="ECO:0000259" key="2">
    <source>
        <dbReference type="Pfam" id="PF13439"/>
    </source>
</evidence>
<dbReference type="InterPro" id="IPR028098">
    <property type="entry name" value="Glyco_trans_4-like_N"/>
</dbReference>
<name>A0ABD6ACV0_9EURY</name>
<protein>
    <submittedName>
        <fullName evidence="3">Glycosyltransferase family 4 protein</fullName>
        <ecNumber evidence="3">2.4.-.-</ecNumber>
    </submittedName>
</protein>
<dbReference type="AlphaFoldDB" id="A0ABD6ACV0"/>
<dbReference type="PANTHER" id="PTHR45947:SF3">
    <property type="entry name" value="SULFOQUINOVOSYL TRANSFERASE SQD2"/>
    <property type="match status" value="1"/>
</dbReference>
<comment type="caution">
    <text evidence="3">The sequence shown here is derived from an EMBL/GenBank/DDBJ whole genome shotgun (WGS) entry which is preliminary data.</text>
</comment>
<dbReference type="SUPFAM" id="SSF53756">
    <property type="entry name" value="UDP-Glycosyltransferase/glycogen phosphorylase"/>
    <property type="match status" value="1"/>
</dbReference>
<feature type="domain" description="Glycosyl transferase family 1" evidence="1">
    <location>
        <begin position="181"/>
        <end position="326"/>
    </location>
</feature>
<reference evidence="3 4" key="1">
    <citation type="journal article" date="2019" name="Int. J. Syst. Evol. Microbiol.">
        <title>The Global Catalogue of Microorganisms (GCM) 10K type strain sequencing project: providing services to taxonomists for standard genome sequencing and annotation.</title>
        <authorList>
            <consortium name="The Broad Institute Genomics Platform"/>
            <consortium name="The Broad Institute Genome Sequencing Center for Infectious Disease"/>
            <person name="Wu L."/>
            <person name="Ma J."/>
        </authorList>
    </citation>
    <scope>NUCLEOTIDE SEQUENCE [LARGE SCALE GENOMIC DNA]</scope>
    <source>
        <strain evidence="3 4">PSR21</strain>
    </source>
</reference>
<keyword evidence="3" id="KW-0808">Transferase</keyword>
<dbReference type="EMBL" id="JBHTBF010000002">
    <property type="protein sequence ID" value="MFC7318011.1"/>
    <property type="molecule type" value="Genomic_DNA"/>
</dbReference>
<dbReference type="InterPro" id="IPR001296">
    <property type="entry name" value="Glyco_trans_1"/>
</dbReference>
<keyword evidence="4" id="KW-1185">Reference proteome</keyword>
<evidence type="ECO:0000313" key="3">
    <source>
        <dbReference type="EMBL" id="MFC7318011.1"/>
    </source>
</evidence>
<dbReference type="GO" id="GO:0016757">
    <property type="term" value="F:glycosyltransferase activity"/>
    <property type="evidence" value="ECO:0007669"/>
    <property type="project" value="UniProtKB-KW"/>
</dbReference>
<organism evidence="3 4">
    <name type="scientific">Halomarina halobia</name>
    <dbReference type="NCBI Taxonomy" id="3033386"/>
    <lineage>
        <taxon>Archaea</taxon>
        <taxon>Methanobacteriati</taxon>
        <taxon>Methanobacteriota</taxon>
        <taxon>Stenosarchaea group</taxon>
        <taxon>Halobacteria</taxon>
        <taxon>Halobacteriales</taxon>
        <taxon>Natronomonadaceae</taxon>
        <taxon>Halomarina</taxon>
    </lineage>
</organism>
<dbReference type="RefSeq" id="WP_276305710.1">
    <property type="nucleotide sequence ID" value="NZ_CP119992.1"/>
</dbReference>
<sequence>MRVCHYLELESRLDRSGIGTSVAHQRKALADTDVELLVSPWRGGTPRRALSHALVGDGAFDQFDLAHCNVVGPGSVAVARHARRNGVPLVLHAHVTSEDFAESFRGSTAAGPLLRRYLRWFYSQADLVLCPSEYTKRVLESYPVDAPIRPISNGVDLESLAGFEDLRGEYRARYDLEGMVVFALGNVFERKGLTDFCRLAETTDYDFAWFGTYDTGPHASPTVRRWTRDPPENVTFTGWVDDKRGAFAAGDVFCFPAKVENQGIVVLEAMACGKAVVLRDLPVFREFYTDGEDCLLCETRREFRAALDRLASDPDLRERLGESARETAAEHGLDRVGEELTAAYRRVTND</sequence>
<proteinExistence type="predicted"/>
<evidence type="ECO:0000259" key="1">
    <source>
        <dbReference type="Pfam" id="PF00534"/>
    </source>
</evidence>
<dbReference type="InterPro" id="IPR050194">
    <property type="entry name" value="Glycosyltransferase_grp1"/>
</dbReference>
<dbReference type="GeneID" id="79315304"/>
<keyword evidence="3" id="KW-0328">Glycosyltransferase</keyword>
<evidence type="ECO:0000313" key="4">
    <source>
        <dbReference type="Proteomes" id="UP001596547"/>
    </source>
</evidence>
<dbReference type="Proteomes" id="UP001596547">
    <property type="component" value="Unassembled WGS sequence"/>
</dbReference>
<dbReference type="PANTHER" id="PTHR45947">
    <property type="entry name" value="SULFOQUINOVOSYL TRANSFERASE SQD2"/>
    <property type="match status" value="1"/>
</dbReference>
<dbReference type="Pfam" id="PF00534">
    <property type="entry name" value="Glycos_transf_1"/>
    <property type="match status" value="1"/>
</dbReference>
<accession>A0ABD6ACV0</accession>
<gene>
    <name evidence="3" type="ORF">ACFQPE_14595</name>
</gene>
<dbReference type="Pfam" id="PF13439">
    <property type="entry name" value="Glyco_transf_4"/>
    <property type="match status" value="1"/>
</dbReference>